<keyword evidence="1" id="KW-0596">Phosphopantetheine</keyword>
<proteinExistence type="predicted"/>
<dbReference type="AlphaFoldDB" id="A0A484HK15"/>
<accession>A0A484HK15</accession>
<feature type="region of interest" description="Disordered" evidence="3">
    <location>
        <begin position="1"/>
        <end position="26"/>
    </location>
</feature>
<dbReference type="Pfam" id="PF00668">
    <property type="entry name" value="Condensation"/>
    <property type="match status" value="1"/>
</dbReference>
<dbReference type="CDD" id="cd19531">
    <property type="entry name" value="LCL_NRPS-like"/>
    <property type="match status" value="1"/>
</dbReference>
<reference evidence="5" key="1">
    <citation type="submission" date="2019-01" db="EMBL/GenBank/DDBJ databases">
        <authorList>
            <consortium name="Genoscope - CEA"/>
            <person name="William W."/>
        </authorList>
    </citation>
    <scope>NUCLEOTIDE SEQUENCE</scope>
    <source>
        <strain evidence="5">CR-1</strain>
    </source>
</reference>
<dbReference type="InterPro" id="IPR023213">
    <property type="entry name" value="CAT-like_dom_sf"/>
</dbReference>
<evidence type="ECO:0000313" key="5">
    <source>
        <dbReference type="EMBL" id="VEN73211.1"/>
    </source>
</evidence>
<dbReference type="GO" id="GO:0003824">
    <property type="term" value="F:catalytic activity"/>
    <property type="evidence" value="ECO:0007669"/>
    <property type="project" value="InterPro"/>
</dbReference>
<dbReference type="Pfam" id="PF00550">
    <property type="entry name" value="PP-binding"/>
    <property type="match status" value="1"/>
</dbReference>
<dbReference type="EMBL" id="CAACVI010000005">
    <property type="protein sequence ID" value="VEN73211.1"/>
    <property type="molecule type" value="Genomic_DNA"/>
</dbReference>
<feature type="domain" description="Carrier" evidence="4">
    <location>
        <begin position="500"/>
        <end position="575"/>
    </location>
</feature>
<dbReference type="InterPro" id="IPR001242">
    <property type="entry name" value="Condensation_dom"/>
</dbReference>
<dbReference type="SUPFAM" id="SSF52777">
    <property type="entry name" value="CoA-dependent acyltransferases"/>
    <property type="match status" value="2"/>
</dbReference>
<organism evidence="5">
    <name type="scientific">uncultured Desulfobacteraceae bacterium</name>
    <dbReference type="NCBI Taxonomy" id="218296"/>
    <lineage>
        <taxon>Bacteria</taxon>
        <taxon>Pseudomonadati</taxon>
        <taxon>Thermodesulfobacteriota</taxon>
        <taxon>Desulfobacteria</taxon>
        <taxon>Desulfobacterales</taxon>
        <taxon>Desulfobacteraceae</taxon>
        <taxon>environmental samples</taxon>
    </lineage>
</organism>
<dbReference type="Gene3D" id="1.10.1200.10">
    <property type="entry name" value="ACP-like"/>
    <property type="match status" value="1"/>
</dbReference>
<protein>
    <recommendedName>
        <fullName evidence="4">Carrier domain-containing protein</fullName>
    </recommendedName>
</protein>
<dbReference type="GO" id="GO:0043041">
    <property type="term" value="P:amino acid activation for nonribosomal peptide biosynthetic process"/>
    <property type="evidence" value="ECO:0007669"/>
    <property type="project" value="TreeGrafter"/>
</dbReference>
<evidence type="ECO:0000256" key="2">
    <source>
        <dbReference type="ARBA" id="ARBA00022553"/>
    </source>
</evidence>
<sequence length="612" mass="70367">MTEPEKSADAAFENSGQQKKTPSSFWKSVRSNIKLRRRTLPAETSKRPERIPLSFGQERLWLVEQLGLEIPVHNLRAVFHLKGALDVAAFQKSIMKITRRHEALRTSFPNFEGKPFQSVSEKIDLECRVEKLSELSDKNREDKISETVSGEALKFFDLKQAPLLRIKLLQIARDEYIFIKTTHHIINDKWSDSIFMRELALLYTSFSQNRPAPSLPELPAQHADFACFERKQFENNGFKSHLEYWQKLLKGGFSPLCLPVDDPSAKSADYRGKSHTIGIPETFCAALEVLSRREEISMFVIFVSAFSLLLYQYSGQNDFIVCYPVASRNRAELRNLIGYFNNLLPLRVNFKKNTSFLDFFKQLGGITSNSTEHQEISLKHLAESMNIPGIILSRVMFAMQNIPSQPLKMGDINITPMEREENISNFDLSLSIKKKGGEFVGILRYKTELFKKSTIEKFSKNFIEMLGKITSDPDQPLSDLPLFKKKSPETWRESDNDAPVTNESEGEEIRHIWEEVLGIEQIGIHTDLFRLGARSLAIVSICAKMSEIFNRNISVAELLKYPTISEMKKFLDAEQNHKKESSYSSPKRINLQRKAMSRRKKLLKNIRRLNND</sequence>
<evidence type="ECO:0000256" key="1">
    <source>
        <dbReference type="ARBA" id="ARBA00022450"/>
    </source>
</evidence>
<dbReference type="InterPro" id="IPR036736">
    <property type="entry name" value="ACP-like_sf"/>
</dbReference>
<gene>
    <name evidence="5" type="ORF">EPICR_130028</name>
</gene>
<keyword evidence="2" id="KW-0597">Phosphoprotein</keyword>
<evidence type="ECO:0000259" key="4">
    <source>
        <dbReference type="PROSITE" id="PS50075"/>
    </source>
</evidence>
<name>A0A484HK15_9BACT</name>
<dbReference type="InterPro" id="IPR009081">
    <property type="entry name" value="PP-bd_ACP"/>
</dbReference>
<dbReference type="GO" id="GO:0031177">
    <property type="term" value="F:phosphopantetheine binding"/>
    <property type="evidence" value="ECO:0007669"/>
    <property type="project" value="InterPro"/>
</dbReference>
<dbReference type="PROSITE" id="PS50075">
    <property type="entry name" value="CARRIER"/>
    <property type="match status" value="1"/>
</dbReference>
<dbReference type="Gene3D" id="3.30.559.30">
    <property type="entry name" value="Nonribosomal peptide synthetase, condensation domain"/>
    <property type="match status" value="1"/>
</dbReference>
<feature type="compositionally biased region" description="Polar residues" evidence="3">
    <location>
        <begin position="14"/>
        <end position="26"/>
    </location>
</feature>
<evidence type="ECO:0000256" key="3">
    <source>
        <dbReference type="SAM" id="MobiDB-lite"/>
    </source>
</evidence>
<dbReference type="Gene3D" id="3.30.559.10">
    <property type="entry name" value="Chloramphenicol acetyltransferase-like domain"/>
    <property type="match status" value="1"/>
</dbReference>
<dbReference type="PANTHER" id="PTHR45527:SF1">
    <property type="entry name" value="FATTY ACID SYNTHASE"/>
    <property type="match status" value="1"/>
</dbReference>
<dbReference type="GO" id="GO:0005737">
    <property type="term" value="C:cytoplasm"/>
    <property type="evidence" value="ECO:0007669"/>
    <property type="project" value="TreeGrafter"/>
</dbReference>
<dbReference type="PANTHER" id="PTHR45527">
    <property type="entry name" value="NONRIBOSOMAL PEPTIDE SYNTHETASE"/>
    <property type="match status" value="1"/>
</dbReference>
<dbReference type="GO" id="GO:0044550">
    <property type="term" value="P:secondary metabolite biosynthetic process"/>
    <property type="evidence" value="ECO:0007669"/>
    <property type="project" value="TreeGrafter"/>
</dbReference>
<dbReference type="InterPro" id="IPR020806">
    <property type="entry name" value="PKS_PP-bd"/>
</dbReference>
<dbReference type="SUPFAM" id="SSF47336">
    <property type="entry name" value="ACP-like"/>
    <property type="match status" value="1"/>
</dbReference>
<dbReference type="SMART" id="SM00823">
    <property type="entry name" value="PKS_PP"/>
    <property type="match status" value="1"/>
</dbReference>